<evidence type="ECO:0000313" key="2">
    <source>
        <dbReference type="Proteomes" id="UP000030764"/>
    </source>
</evidence>
<dbReference type="Proteomes" id="UP000030764">
    <property type="component" value="Unassembled WGS sequence"/>
</dbReference>
<organism evidence="1 2">
    <name type="scientific">Trichuris suis</name>
    <name type="common">pig whipworm</name>
    <dbReference type="NCBI Taxonomy" id="68888"/>
    <lineage>
        <taxon>Eukaryota</taxon>
        <taxon>Metazoa</taxon>
        <taxon>Ecdysozoa</taxon>
        <taxon>Nematoda</taxon>
        <taxon>Enoplea</taxon>
        <taxon>Dorylaimia</taxon>
        <taxon>Trichinellida</taxon>
        <taxon>Trichuridae</taxon>
        <taxon>Trichuris</taxon>
    </lineage>
</organism>
<dbReference type="AlphaFoldDB" id="A0A085MMC4"/>
<evidence type="ECO:0000313" key="1">
    <source>
        <dbReference type="EMBL" id="KFD58370.1"/>
    </source>
</evidence>
<accession>A0A085MMC4</accession>
<gene>
    <name evidence="1" type="ORF">M513_00596</name>
</gene>
<name>A0A085MMC4_9BILA</name>
<keyword evidence="2" id="KW-1185">Reference proteome</keyword>
<proteinExistence type="predicted"/>
<protein>
    <submittedName>
        <fullName evidence="1">Uncharacterized protein</fullName>
    </submittedName>
</protein>
<dbReference type="EMBL" id="KL363184">
    <property type="protein sequence ID" value="KFD58370.1"/>
    <property type="molecule type" value="Genomic_DNA"/>
</dbReference>
<sequence>MDSDQDIDEVVVNLSSTTLTSIEKCRLQGPKLRSHSEDYSLSWLYGLDGREPRKDGTKNGSLD</sequence>
<reference evidence="1 2" key="1">
    <citation type="journal article" date="2014" name="Nat. Genet.">
        <title>Genome and transcriptome of the porcine whipworm Trichuris suis.</title>
        <authorList>
            <person name="Jex A.R."/>
            <person name="Nejsum P."/>
            <person name="Schwarz E.M."/>
            <person name="Hu L."/>
            <person name="Young N.D."/>
            <person name="Hall R.S."/>
            <person name="Korhonen P.K."/>
            <person name="Liao S."/>
            <person name="Thamsborg S."/>
            <person name="Xia J."/>
            <person name="Xu P."/>
            <person name="Wang S."/>
            <person name="Scheerlinck J.P."/>
            <person name="Hofmann A."/>
            <person name="Sternberg P.W."/>
            <person name="Wang J."/>
            <person name="Gasser R.B."/>
        </authorList>
    </citation>
    <scope>NUCLEOTIDE SEQUENCE [LARGE SCALE GENOMIC DNA]</scope>
    <source>
        <strain evidence="1">DCEP-RM93M</strain>
    </source>
</reference>